<keyword evidence="2" id="KW-0812">Transmembrane</keyword>
<sequence>MKKHSVHFWVWRHASGSIIFYYLWFLAVNRQGVFPWGTYIHHGFAIMAAALILNGTFLPHALWYGTTGTSLAFMVDVLFVWRGRYAFKSPEGTQKFARFTMYWYAMCCLLNLTGQIFITINGVVRGVFNWINVVLDVFMIAGWVYDDQILLRALYEYSVTVYTSDELKMKMPTQRVNPIKGDNDVDEVDHAIANITDANTKANTNANNNDNDNNNNNDNGHPSPIYVSSQHSERTRSPENITFSPAVKIVSRLFSLRDSVRHTNRLPAVFTVALSDPVLPLTPLSPRAHAYDTKFPSIRTNPPKSAIGPGTGVEAKEAQHLKHTNLLAVNENIHVAPLTISLSVDLATESANPNPASEQGNSPVVTPKTPILSHPVQSVNEMEFIEVAKTNQVNAIAGTTADGDAKEKPIEDQPPLQRTTTETFRRIQSHKGGVDLGFVMFITEELAREFDQIDANDNADKGFSPKSPQEKTHSTKL</sequence>
<gene>
    <name evidence="3" type="ORF">RFI_27795</name>
</gene>
<name>X6M7Z4_RETFI</name>
<comment type="caution">
    <text evidence="3">The sequence shown here is derived from an EMBL/GenBank/DDBJ whole genome shotgun (WGS) entry which is preliminary data.</text>
</comment>
<dbReference type="EMBL" id="ASPP01023995">
    <property type="protein sequence ID" value="ETO09577.1"/>
    <property type="molecule type" value="Genomic_DNA"/>
</dbReference>
<protein>
    <submittedName>
        <fullName evidence="3">Uncharacterized protein</fullName>
    </submittedName>
</protein>
<keyword evidence="2" id="KW-0472">Membrane</keyword>
<dbReference type="Proteomes" id="UP000023152">
    <property type="component" value="Unassembled WGS sequence"/>
</dbReference>
<reference evidence="3 4" key="1">
    <citation type="journal article" date="2013" name="Curr. Biol.">
        <title>The Genome of the Foraminiferan Reticulomyxa filosa.</title>
        <authorList>
            <person name="Glockner G."/>
            <person name="Hulsmann N."/>
            <person name="Schleicher M."/>
            <person name="Noegel A.A."/>
            <person name="Eichinger L."/>
            <person name="Gallinger C."/>
            <person name="Pawlowski J."/>
            <person name="Sierra R."/>
            <person name="Euteneuer U."/>
            <person name="Pillet L."/>
            <person name="Moustafa A."/>
            <person name="Platzer M."/>
            <person name="Groth M."/>
            <person name="Szafranski K."/>
            <person name="Schliwa M."/>
        </authorList>
    </citation>
    <scope>NUCLEOTIDE SEQUENCE [LARGE SCALE GENOMIC DNA]</scope>
</reference>
<feature type="compositionally biased region" description="Polar residues" evidence="1">
    <location>
        <begin position="349"/>
        <end position="364"/>
    </location>
</feature>
<accession>X6M7Z4</accession>
<evidence type="ECO:0000256" key="1">
    <source>
        <dbReference type="SAM" id="MobiDB-lite"/>
    </source>
</evidence>
<keyword evidence="4" id="KW-1185">Reference proteome</keyword>
<evidence type="ECO:0000313" key="3">
    <source>
        <dbReference type="EMBL" id="ETO09577.1"/>
    </source>
</evidence>
<feature type="transmembrane region" description="Helical" evidence="2">
    <location>
        <begin position="102"/>
        <end position="121"/>
    </location>
</feature>
<feature type="compositionally biased region" description="Low complexity" evidence="1">
    <location>
        <begin position="197"/>
        <end position="219"/>
    </location>
</feature>
<feature type="compositionally biased region" description="Basic and acidic residues" evidence="1">
    <location>
        <begin position="468"/>
        <end position="477"/>
    </location>
</feature>
<evidence type="ECO:0000256" key="2">
    <source>
        <dbReference type="SAM" id="Phobius"/>
    </source>
</evidence>
<feature type="region of interest" description="Disordered" evidence="1">
    <location>
        <begin position="293"/>
        <end position="314"/>
    </location>
</feature>
<evidence type="ECO:0000313" key="4">
    <source>
        <dbReference type="Proteomes" id="UP000023152"/>
    </source>
</evidence>
<feature type="region of interest" description="Disordered" evidence="1">
    <location>
        <begin position="197"/>
        <end position="239"/>
    </location>
</feature>
<feature type="region of interest" description="Disordered" evidence="1">
    <location>
        <begin position="400"/>
        <end position="420"/>
    </location>
</feature>
<feature type="transmembrane region" description="Helical" evidence="2">
    <location>
        <begin position="39"/>
        <end position="57"/>
    </location>
</feature>
<feature type="region of interest" description="Disordered" evidence="1">
    <location>
        <begin position="453"/>
        <end position="477"/>
    </location>
</feature>
<keyword evidence="2" id="KW-1133">Transmembrane helix</keyword>
<feature type="transmembrane region" description="Helical" evidence="2">
    <location>
        <begin position="127"/>
        <end position="145"/>
    </location>
</feature>
<organism evidence="3 4">
    <name type="scientific">Reticulomyxa filosa</name>
    <dbReference type="NCBI Taxonomy" id="46433"/>
    <lineage>
        <taxon>Eukaryota</taxon>
        <taxon>Sar</taxon>
        <taxon>Rhizaria</taxon>
        <taxon>Retaria</taxon>
        <taxon>Foraminifera</taxon>
        <taxon>Monothalamids</taxon>
        <taxon>Reticulomyxidae</taxon>
        <taxon>Reticulomyxa</taxon>
    </lineage>
</organism>
<proteinExistence type="predicted"/>
<feature type="transmembrane region" description="Helical" evidence="2">
    <location>
        <begin position="63"/>
        <end position="81"/>
    </location>
</feature>
<dbReference type="AlphaFoldDB" id="X6M7Z4"/>
<feature type="transmembrane region" description="Helical" evidence="2">
    <location>
        <begin position="6"/>
        <end position="27"/>
    </location>
</feature>
<feature type="region of interest" description="Disordered" evidence="1">
    <location>
        <begin position="349"/>
        <end position="368"/>
    </location>
</feature>